<evidence type="ECO:0000313" key="1">
    <source>
        <dbReference type="EMBL" id="MBK1667003.1"/>
    </source>
</evidence>
<dbReference type="EMBL" id="NRRL01000003">
    <property type="protein sequence ID" value="MBK1667003.1"/>
    <property type="molecule type" value="Genomic_DNA"/>
</dbReference>
<proteinExistence type="predicted"/>
<gene>
    <name evidence="1" type="ORF">CKO28_02960</name>
</gene>
<dbReference type="RefSeq" id="WP_200339063.1">
    <property type="nucleotide sequence ID" value="NZ_NRRL01000003.1"/>
</dbReference>
<accession>A0ABS1D9B1</accession>
<protein>
    <submittedName>
        <fullName evidence="1">Uncharacterized protein</fullName>
    </submittedName>
</protein>
<sequence length="63" mass="7332">MTAPTYAWLRIGHFVDAADRSGPAIDADTNPGRRLQTILLHHSEITEVRKLTRHLPQDRRFRR</sequence>
<evidence type="ECO:0000313" key="2">
    <source>
        <dbReference type="Proteomes" id="UP001296873"/>
    </source>
</evidence>
<name>A0ABS1D9B1_9PROT</name>
<organism evidence="1 2">
    <name type="scientific">Rhodovibrio sodomensis</name>
    <dbReference type="NCBI Taxonomy" id="1088"/>
    <lineage>
        <taxon>Bacteria</taxon>
        <taxon>Pseudomonadati</taxon>
        <taxon>Pseudomonadota</taxon>
        <taxon>Alphaproteobacteria</taxon>
        <taxon>Rhodospirillales</taxon>
        <taxon>Rhodovibrionaceae</taxon>
        <taxon>Rhodovibrio</taxon>
    </lineage>
</organism>
<reference evidence="1 2" key="1">
    <citation type="journal article" date="2020" name="Microorganisms">
        <title>Osmotic Adaptation and Compatible Solute Biosynthesis of Phototrophic Bacteria as Revealed from Genome Analyses.</title>
        <authorList>
            <person name="Imhoff J.F."/>
            <person name="Rahn T."/>
            <person name="Kunzel S."/>
            <person name="Keller A."/>
            <person name="Neulinger S.C."/>
        </authorList>
    </citation>
    <scope>NUCLEOTIDE SEQUENCE [LARGE SCALE GENOMIC DNA]</scope>
    <source>
        <strain evidence="1 2">DSM 9895</strain>
    </source>
</reference>
<dbReference type="Proteomes" id="UP001296873">
    <property type="component" value="Unassembled WGS sequence"/>
</dbReference>
<comment type="caution">
    <text evidence="1">The sequence shown here is derived from an EMBL/GenBank/DDBJ whole genome shotgun (WGS) entry which is preliminary data.</text>
</comment>
<keyword evidence="2" id="KW-1185">Reference proteome</keyword>